<proteinExistence type="predicted"/>
<accession>A0AA40C3V0</accession>
<dbReference type="InterPro" id="IPR011990">
    <property type="entry name" value="TPR-like_helical_dom_sf"/>
</dbReference>
<sequence length="640" mass="73165">MKMEVHPDTTEPGIAAKWQRLMDKARTSLARRSLEVSLQHSTAALHMCETHHQLKDRKYLVLGNIGWISRLNGKYPQAIATLEEALALADALPGPPTRERIQIWGELGIIYHLSDRFDDAQRIFSEQYEVAKGTGLYGATCRAIGNLGKANYQRALGLWNTNSNKDPTVTQQVRDLLDLAIEQLKERVQRSRSIFDYEDRFSGHGATTRARKAAAWETGGYSRLSLCSTLLASVDPENREAHLEQAEKYATSAVRDTGIILNSSRTLALFFLGRVFYLRGKKDLAMQYFNPHISGDWYWSPSRCTPAITFSKEHSSEHRGYLRELVEIGADLDAVDEQGYNALDYTVFNSDEESQGIIIGGLRKNGASEALTQERLSTARLRKEYREIFQEKLRPLLQPGGNDTVKKIRRVYAETIASDPQKAGMFDKLKYIRYTDFEQFGRLPRSSDGLVREFELGENGEDKNGVDCLIFFSYRWINADRSLNTPDDAEHTQYQRMVSAAEGYMRENEEVDREKLCIWMDFACVDQDDPSKGVSALPIIVTQCNATISLIDDQYYQRAWCCVEAMMIMALRYSRKDIHNWYEQVPLASTEFYSGGEAKQWTLKDGNHQYIQMEDKELTFESDRPNVMFLSRQSNLLRPV</sequence>
<dbReference type="EMBL" id="JAULSU010000003">
    <property type="protein sequence ID" value="KAK0624050.1"/>
    <property type="molecule type" value="Genomic_DNA"/>
</dbReference>
<evidence type="ECO:0000313" key="2">
    <source>
        <dbReference type="Proteomes" id="UP001175000"/>
    </source>
</evidence>
<comment type="caution">
    <text evidence="1">The sequence shown here is derived from an EMBL/GenBank/DDBJ whole genome shotgun (WGS) entry which is preliminary data.</text>
</comment>
<protein>
    <recommendedName>
        <fullName evidence="3">Heterokaryon incompatibility domain-containing protein</fullName>
    </recommendedName>
</protein>
<dbReference type="AlphaFoldDB" id="A0AA40C3V0"/>
<organism evidence="1 2">
    <name type="scientific">Immersiella caudata</name>
    <dbReference type="NCBI Taxonomy" id="314043"/>
    <lineage>
        <taxon>Eukaryota</taxon>
        <taxon>Fungi</taxon>
        <taxon>Dikarya</taxon>
        <taxon>Ascomycota</taxon>
        <taxon>Pezizomycotina</taxon>
        <taxon>Sordariomycetes</taxon>
        <taxon>Sordariomycetidae</taxon>
        <taxon>Sordariales</taxon>
        <taxon>Lasiosphaeriaceae</taxon>
        <taxon>Immersiella</taxon>
    </lineage>
</organism>
<dbReference type="InterPro" id="IPR019734">
    <property type="entry name" value="TPR_rpt"/>
</dbReference>
<keyword evidence="2" id="KW-1185">Reference proteome</keyword>
<dbReference type="Pfam" id="PF13424">
    <property type="entry name" value="TPR_12"/>
    <property type="match status" value="1"/>
</dbReference>
<dbReference type="SUPFAM" id="SSF48452">
    <property type="entry name" value="TPR-like"/>
    <property type="match status" value="1"/>
</dbReference>
<dbReference type="Proteomes" id="UP001175000">
    <property type="component" value="Unassembled WGS sequence"/>
</dbReference>
<name>A0AA40C3V0_9PEZI</name>
<gene>
    <name evidence="1" type="ORF">B0T14DRAFT_192742</name>
</gene>
<evidence type="ECO:0000313" key="1">
    <source>
        <dbReference type="EMBL" id="KAK0624050.1"/>
    </source>
</evidence>
<reference evidence="1" key="1">
    <citation type="submission" date="2023-06" db="EMBL/GenBank/DDBJ databases">
        <title>Genome-scale phylogeny and comparative genomics of the fungal order Sordariales.</title>
        <authorList>
            <consortium name="Lawrence Berkeley National Laboratory"/>
            <person name="Hensen N."/>
            <person name="Bonometti L."/>
            <person name="Westerberg I."/>
            <person name="Brannstrom I.O."/>
            <person name="Guillou S."/>
            <person name="Cros-Aarteil S."/>
            <person name="Calhoun S."/>
            <person name="Haridas S."/>
            <person name="Kuo A."/>
            <person name="Mondo S."/>
            <person name="Pangilinan J."/>
            <person name="Riley R."/>
            <person name="Labutti K."/>
            <person name="Andreopoulos B."/>
            <person name="Lipzen A."/>
            <person name="Chen C."/>
            <person name="Yanf M."/>
            <person name="Daum C."/>
            <person name="Ng V."/>
            <person name="Clum A."/>
            <person name="Steindorff A."/>
            <person name="Ohm R."/>
            <person name="Martin F."/>
            <person name="Silar P."/>
            <person name="Natvig D."/>
            <person name="Lalanne C."/>
            <person name="Gautier V."/>
            <person name="Ament-Velasquez S.L."/>
            <person name="Kruys A."/>
            <person name="Hutchinson M.I."/>
            <person name="Powell A.J."/>
            <person name="Barry K."/>
            <person name="Miller A.N."/>
            <person name="Grigoriev I.V."/>
            <person name="Debuchy R."/>
            <person name="Gladieux P."/>
            <person name="Thoren M.H."/>
            <person name="Johannesson H."/>
        </authorList>
    </citation>
    <scope>NUCLEOTIDE SEQUENCE</scope>
    <source>
        <strain evidence="1">CBS 606.72</strain>
    </source>
</reference>
<dbReference type="SMART" id="SM00028">
    <property type="entry name" value="TPR"/>
    <property type="match status" value="2"/>
</dbReference>
<evidence type="ECO:0008006" key="3">
    <source>
        <dbReference type="Google" id="ProtNLM"/>
    </source>
</evidence>
<dbReference type="Gene3D" id="1.25.40.10">
    <property type="entry name" value="Tetratricopeptide repeat domain"/>
    <property type="match status" value="1"/>
</dbReference>